<dbReference type="GO" id="GO:0016887">
    <property type="term" value="F:ATP hydrolysis activity"/>
    <property type="evidence" value="ECO:0007669"/>
    <property type="project" value="InterPro"/>
</dbReference>
<dbReference type="EMBL" id="DTEN01000258">
    <property type="protein sequence ID" value="HGI75327.1"/>
    <property type="molecule type" value="Genomic_DNA"/>
</dbReference>
<dbReference type="InterPro" id="IPR003439">
    <property type="entry name" value="ABC_transporter-like_ATP-bd"/>
</dbReference>
<keyword evidence="2 4" id="KW-0067">ATP-binding</keyword>
<dbReference type="Gene3D" id="3.40.50.300">
    <property type="entry name" value="P-loop containing nucleotide triphosphate hydrolases"/>
    <property type="match status" value="1"/>
</dbReference>
<comment type="caution">
    <text evidence="4">The sequence shown here is derived from an EMBL/GenBank/DDBJ whole genome shotgun (WGS) entry which is preliminary data.</text>
</comment>
<protein>
    <submittedName>
        <fullName evidence="4">Sugar ABC transporter ATP-binding protein</fullName>
    </submittedName>
</protein>
<evidence type="ECO:0000256" key="2">
    <source>
        <dbReference type="ARBA" id="ARBA00022840"/>
    </source>
</evidence>
<dbReference type="PANTHER" id="PTHR43790">
    <property type="entry name" value="CARBOHYDRATE TRANSPORT ATP-BINDING PROTEIN MG119-RELATED"/>
    <property type="match status" value="1"/>
</dbReference>
<gene>
    <name evidence="4" type="ORF">ENU96_06605</name>
</gene>
<dbReference type="SUPFAM" id="SSF52540">
    <property type="entry name" value="P-loop containing nucleoside triphosphate hydrolases"/>
    <property type="match status" value="1"/>
</dbReference>
<keyword evidence="1" id="KW-0547">Nucleotide-binding</keyword>
<sequence length="239" mass="26861">MVNIHKWFSGVCALRGVDFSVGYGEVVGLVGDNGAGKSTLIKILSGVYPPDEGKIYFEGKECHFSSPREARMLGIETIYQEAAMVPKMSVMRNIFMGRELARFRVGPLAYLDIPRMEEESMKALEKVDLRLRSPHAPVDELSGGQRQGVAIARAMYFKSKLVILDEPTNNLSVKESERVLEFIRELKKQGISSIFISHNLYHVYPVADRIVVLSHGEKIGDFRKEETSVEEITKLMVLP</sequence>
<evidence type="ECO:0000259" key="3">
    <source>
        <dbReference type="PROSITE" id="PS50893"/>
    </source>
</evidence>
<accession>A0A7V3YMC5</accession>
<dbReference type="InterPro" id="IPR027417">
    <property type="entry name" value="P-loop_NTPase"/>
</dbReference>
<dbReference type="Pfam" id="PF00005">
    <property type="entry name" value="ABC_tran"/>
    <property type="match status" value="1"/>
</dbReference>
<name>A0A7V3YMC5_9BACT</name>
<dbReference type="SMART" id="SM00382">
    <property type="entry name" value="AAA"/>
    <property type="match status" value="1"/>
</dbReference>
<evidence type="ECO:0000256" key="1">
    <source>
        <dbReference type="ARBA" id="ARBA00022741"/>
    </source>
</evidence>
<evidence type="ECO:0000313" key="4">
    <source>
        <dbReference type="EMBL" id="HGI75327.1"/>
    </source>
</evidence>
<feature type="domain" description="ABC transporter" evidence="3">
    <location>
        <begin position="2"/>
        <end position="238"/>
    </location>
</feature>
<dbReference type="InterPro" id="IPR003593">
    <property type="entry name" value="AAA+_ATPase"/>
</dbReference>
<proteinExistence type="predicted"/>
<dbReference type="PROSITE" id="PS50893">
    <property type="entry name" value="ABC_TRANSPORTER_2"/>
    <property type="match status" value="1"/>
</dbReference>
<dbReference type="PANTHER" id="PTHR43790:SF8">
    <property type="entry name" value="SUGAR ABC TRANSPORTER ATP-BINDING PROTEIN"/>
    <property type="match status" value="1"/>
</dbReference>
<dbReference type="GO" id="GO:0005524">
    <property type="term" value="F:ATP binding"/>
    <property type="evidence" value="ECO:0007669"/>
    <property type="project" value="UniProtKB-KW"/>
</dbReference>
<dbReference type="InterPro" id="IPR050107">
    <property type="entry name" value="ABC_carbohydrate_import_ATPase"/>
</dbReference>
<reference evidence="4" key="1">
    <citation type="journal article" date="2020" name="mSystems">
        <title>Genome- and Community-Level Interaction Insights into Carbon Utilization and Element Cycling Functions of Hydrothermarchaeota in Hydrothermal Sediment.</title>
        <authorList>
            <person name="Zhou Z."/>
            <person name="Liu Y."/>
            <person name="Xu W."/>
            <person name="Pan J."/>
            <person name="Luo Z.H."/>
            <person name="Li M."/>
        </authorList>
    </citation>
    <scope>NUCLEOTIDE SEQUENCE [LARGE SCALE GENOMIC DNA]</scope>
    <source>
        <strain evidence="4">SpSt-716</strain>
    </source>
</reference>
<dbReference type="CDD" id="cd03216">
    <property type="entry name" value="ABC_Carb_Monos_I"/>
    <property type="match status" value="1"/>
</dbReference>
<organism evidence="4">
    <name type="scientific">Candidatus Caldatribacterium californiense</name>
    <dbReference type="NCBI Taxonomy" id="1454726"/>
    <lineage>
        <taxon>Bacteria</taxon>
        <taxon>Pseudomonadati</taxon>
        <taxon>Atribacterota</taxon>
        <taxon>Atribacteria</taxon>
        <taxon>Atribacterales</taxon>
        <taxon>Candidatus Caldatribacteriaceae</taxon>
        <taxon>Candidatus Caldatribacterium</taxon>
    </lineage>
</organism>
<dbReference type="AlphaFoldDB" id="A0A7V3YMC5"/>